<dbReference type="RefSeq" id="WP_213654611.1">
    <property type="nucleotide sequence ID" value="NZ_BOSL01000005.1"/>
</dbReference>
<proteinExistence type="predicted"/>
<accession>A0ABQ4MAI3</accession>
<dbReference type="EMBL" id="BOSL01000005">
    <property type="protein sequence ID" value="GIP52928.1"/>
    <property type="molecule type" value="Genomic_DNA"/>
</dbReference>
<organism evidence="1 2">
    <name type="scientific">Paenibacillus vini</name>
    <dbReference type="NCBI Taxonomy" id="1476024"/>
    <lineage>
        <taxon>Bacteria</taxon>
        <taxon>Bacillati</taxon>
        <taxon>Bacillota</taxon>
        <taxon>Bacilli</taxon>
        <taxon>Bacillales</taxon>
        <taxon>Paenibacillaceae</taxon>
        <taxon>Paenibacillus</taxon>
    </lineage>
</organism>
<protein>
    <submittedName>
        <fullName evidence="1">Uncharacterized protein</fullName>
    </submittedName>
</protein>
<evidence type="ECO:0000313" key="2">
    <source>
        <dbReference type="Proteomes" id="UP000679992"/>
    </source>
</evidence>
<dbReference type="Proteomes" id="UP000679992">
    <property type="component" value="Unassembled WGS sequence"/>
</dbReference>
<name>A0ABQ4MAI3_9BACL</name>
<keyword evidence="2" id="KW-1185">Reference proteome</keyword>
<reference evidence="1 2" key="1">
    <citation type="submission" date="2021-03" db="EMBL/GenBank/DDBJ databases">
        <title>Antimicrobial resistance genes in bacteria isolated from Japanese honey, and their potential for conferring macrolide and lincosamide resistance in the American foulbrood pathogen Paenibacillus larvae.</title>
        <authorList>
            <person name="Okamoto M."/>
            <person name="Kumagai M."/>
            <person name="Kanamori H."/>
            <person name="Takamatsu D."/>
        </authorList>
    </citation>
    <scope>NUCLEOTIDE SEQUENCE [LARGE SCALE GENOMIC DNA]</scope>
    <source>
        <strain evidence="1 2">J42TS3</strain>
    </source>
</reference>
<comment type="caution">
    <text evidence="1">The sequence shown here is derived from an EMBL/GenBank/DDBJ whole genome shotgun (WGS) entry which is preliminary data.</text>
</comment>
<evidence type="ECO:0000313" key="1">
    <source>
        <dbReference type="EMBL" id="GIP52928.1"/>
    </source>
</evidence>
<gene>
    <name evidence="1" type="ORF">J42TS3_19630</name>
</gene>
<sequence>MNLFSKCNIPFSEEPYQSISSEGNYCSEECSPEDSLEHPYFFEYMNLMSSFHHFQEKKLTIQSFEERIDLENEIDLVIEDYKSLYFGDSEGSFYKAHILQLYEKLLLLNDEVNDVLHHREYETYYGVSIYWHEIWNTVGDDLLSKIYLDLLDHLSETYFFYRNLSWEAKSENEISPRNFKDVLCFLTIEDQQRFVSILKQIFEKYQSEHVATKVFHEDEFTFIYTPSIRKCFVCGHWEAEADFKFDSERNVHVCNQWEACEV</sequence>